<dbReference type="InterPro" id="IPR006035">
    <property type="entry name" value="Ureohydrolase"/>
</dbReference>
<organism evidence="5 6">
    <name type="scientific">Dactylosporangium aurantiacum</name>
    <dbReference type="NCBI Taxonomy" id="35754"/>
    <lineage>
        <taxon>Bacteria</taxon>
        <taxon>Bacillati</taxon>
        <taxon>Actinomycetota</taxon>
        <taxon>Actinomycetes</taxon>
        <taxon>Micromonosporales</taxon>
        <taxon>Micromonosporaceae</taxon>
        <taxon>Dactylosporangium</taxon>
    </lineage>
</organism>
<dbReference type="PANTHER" id="PTHR43782:SF3">
    <property type="entry name" value="ARGINASE"/>
    <property type="match status" value="1"/>
</dbReference>
<dbReference type="SUPFAM" id="SSF52768">
    <property type="entry name" value="Arginase/deacetylase"/>
    <property type="match status" value="1"/>
</dbReference>
<keyword evidence="3" id="KW-0464">Manganese</keyword>
<sequence>MTTIYVPYHLDERLDGLVDEPADTTVTADLPADTDIWGRLAVLYDVLADEVSKADAPVVISGDCTTALGTVAGLQRRGVDPAIVWFDAHGDVQTLETTTSGYIGGMPLRILVGYRPELIADRLGLRALDERRAVLVDARDLDPAEADYLRGSGIRQYRLQDLELPDGPLVVHVDLDVVDAAELPGLLFPVPGGPSLGAVLAKVREIIATGRVVAVDLACTWRPGNGAEARAFIQTVCKGFRKDPNKFRTERDH</sequence>
<dbReference type="Proteomes" id="UP001058003">
    <property type="component" value="Chromosome"/>
</dbReference>
<protein>
    <submittedName>
        <fullName evidence="5">Arginase family protein</fullName>
    </submittedName>
</protein>
<dbReference type="AlphaFoldDB" id="A0A9Q9MMH3"/>
<evidence type="ECO:0000256" key="3">
    <source>
        <dbReference type="ARBA" id="ARBA00023211"/>
    </source>
</evidence>
<keyword evidence="2" id="KW-0378">Hydrolase</keyword>
<accession>A0A9Q9MMH3</accession>
<name>A0A9Q9MMH3_9ACTN</name>
<keyword evidence="6" id="KW-1185">Reference proteome</keyword>
<dbReference type="PROSITE" id="PS51409">
    <property type="entry name" value="ARGINASE_2"/>
    <property type="match status" value="1"/>
</dbReference>
<evidence type="ECO:0000256" key="1">
    <source>
        <dbReference type="ARBA" id="ARBA00022723"/>
    </source>
</evidence>
<dbReference type="GO" id="GO:0004053">
    <property type="term" value="F:arginase activity"/>
    <property type="evidence" value="ECO:0007669"/>
    <property type="project" value="TreeGrafter"/>
</dbReference>
<proteinExistence type="inferred from homology"/>
<dbReference type="Pfam" id="PF00491">
    <property type="entry name" value="Arginase"/>
    <property type="match status" value="1"/>
</dbReference>
<dbReference type="InterPro" id="IPR023696">
    <property type="entry name" value="Ureohydrolase_dom_sf"/>
</dbReference>
<dbReference type="KEGG" id="daur:Daura_00090"/>
<evidence type="ECO:0000313" key="6">
    <source>
        <dbReference type="Proteomes" id="UP001058003"/>
    </source>
</evidence>
<comment type="similarity">
    <text evidence="4">Belongs to the arginase family.</text>
</comment>
<dbReference type="RefSeq" id="WP_052386859.1">
    <property type="nucleotide sequence ID" value="NZ_CP073767.1"/>
</dbReference>
<keyword evidence="1" id="KW-0479">Metal-binding</keyword>
<dbReference type="GO" id="GO:0030145">
    <property type="term" value="F:manganese ion binding"/>
    <property type="evidence" value="ECO:0007669"/>
    <property type="project" value="TreeGrafter"/>
</dbReference>
<evidence type="ECO:0000256" key="4">
    <source>
        <dbReference type="PROSITE-ProRule" id="PRU00742"/>
    </source>
</evidence>
<dbReference type="PRINTS" id="PR00116">
    <property type="entry name" value="ARGINASE"/>
</dbReference>
<evidence type="ECO:0000256" key="2">
    <source>
        <dbReference type="ARBA" id="ARBA00022801"/>
    </source>
</evidence>
<dbReference type="GO" id="GO:0005829">
    <property type="term" value="C:cytosol"/>
    <property type="evidence" value="ECO:0007669"/>
    <property type="project" value="TreeGrafter"/>
</dbReference>
<evidence type="ECO:0000313" key="5">
    <source>
        <dbReference type="EMBL" id="UWZ54747.1"/>
    </source>
</evidence>
<reference evidence="5" key="1">
    <citation type="submission" date="2021-04" db="EMBL/GenBank/DDBJ databases">
        <title>Dactylosporangium aurantiacum NRRL B-8018 full assembly.</title>
        <authorList>
            <person name="Hartkoorn R.C."/>
            <person name="Beaudoing E."/>
            <person name="Hot D."/>
        </authorList>
    </citation>
    <scope>NUCLEOTIDE SEQUENCE</scope>
    <source>
        <strain evidence="5">NRRL B-8018</strain>
    </source>
</reference>
<dbReference type="EMBL" id="CP073767">
    <property type="protein sequence ID" value="UWZ54747.1"/>
    <property type="molecule type" value="Genomic_DNA"/>
</dbReference>
<dbReference type="Gene3D" id="3.40.800.10">
    <property type="entry name" value="Ureohydrolase domain"/>
    <property type="match status" value="1"/>
</dbReference>
<gene>
    <name evidence="5" type="ORF">Daura_00090</name>
</gene>
<dbReference type="PANTHER" id="PTHR43782">
    <property type="entry name" value="ARGINASE"/>
    <property type="match status" value="1"/>
</dbReference>